<dbReference type="STRING" id="1086013.SAMN05421774_10214"/>
<proteinExistence type="predicted"/>
<gene>
    <name evidence="1" type="ORF">SAMN05421774_10214</name>
</gene>
<reference evidence="1 2" key="1">
    <citation type="submission" date="2017-01" db="EMBL/GenBank/DDBJ databases">
        <authorList>
            <person name="Mah S.A."/>
            <person name="Swanson W.J."/>
            <person name="Moy G.W."/>
            <person name="Vacquier V.D."/>
        </authorList>
    </citation>
    <scope>NUCLEOTIDE SEQUENCE [LARGE SCALE GENOMIC DNA]</scope>
    <source>
        <strain evidence="1 2">DSM 26375</strain>
    </source>
</reference>
<dbReference type="Proteomes" id="UP000186141">
    <property type="component" value="Unassembled WGS sequence"/>
</dbReference>
<protein>
    <submittedName>
        <fullName evidence="1">Uncharacterized protein</fullName>
    </submittedName>
</protein>
<dbReference type="AlphaFoldDB" id="A0A1N7LLT6"/>
<keyword evidence="2" id="KW-1185">Reference proteome</keyword>
<evidence type="ECO:0000313" key="1">
    <source>
        <dbReference type="EMBL" id="SIS74808.1"/>
    </source>
</evidence>
<organism evidence="1 2">
    <name type="scientific">Gemmobacter megaterium</name>
    <dbReference type="NCBI Taxonomy" id="1086013"/>
    <lineage>
        <taxon>Bacteria</taxon>
        <taxon>Pseudomonadati</taxon>
        <taxon>Pseudomonadota</taxon>
        <taxon>Alphaproteobacteria</taxon>
        <taxon>Rhodobacterales</taxon>
        <taxon>Paracoccaceae</taxon>
        <taxon>Gemmobacter</taxon>
    </lineage>
</organism>
<sequence length="225" mass="24440">MLFGPAPVMAQVFTPPPGCEGFVSVQSRGCKVSHHYICSGDPAGHQWRVDFGPFGPYFVSRIDAEAQWVYSLDLATGVAQELAPGATDPASFSALLDSGTDTYDFSQMASDGSRTRVRGFDTLTGRKVVIDGVELEETSFEFRETTAEGGFLNAARGKEYIHRAWRLFFSGPSEWDGGDGFAAYDRSPVRFDMPGDRGFMSVLPDYDCDEQLAALPVVPARGVAP</sequence>
<name>A0A1N7LLT6_9RHOB</name>
<evidence type="ECO:0000313" key="2">
    <source>
        <dbReference type="Proteomes" id="UP000186141"/>
    </source>
</evidence>
<accession>A0A1N7LLT6</accession>
<dbReference type="EMBL" id="FTOT01000002">
    <property type="protein sequence ID" value="SIS74808.1"/>
    <property type="molecule type" value="Genomic_DNA"/>
</dbReference>